<accession>A0A6B0SRR1</accession>
<dbReference type="Proteomes" id="UP000471521">
    <property type="component" value="Unassembled WGS sequence"/>
</dbReference>
<comment type="caution">
    <text evidence="1">The sequence shown here is derived from an EMBL/GenBank/DDBJ whole genome shotgun (WGS) entry which is preliminary data.</text>
</comment>
<reference evidence="1 2" key="1">
    <citation type="submission" date="2019-12" db="EMBL/GenBank/DDBJ databases">
        <title>Isolation and characterization of three novel carbon monoxide-oxidizing members of Halobacteria from salione crusts and soils.</title>
        <authorList>
            <person name="Myers M.R."/>
            <person name="King G.M."/>
        </authorList>
    </citation>
    <scope>NUCLEOTIDE SEQUENCE [LARGE SCALE GENOMIC DNA]</scope>
    <source>
        <strain evidence="1 2">PCN9</strain>
    </source>
</reference>
<name>A0A6B0SRR1_9EURY</name>
<protein>
    <submittedName>
        <fullName evidence="1">Uncharacterized protein</fullName>
    </submittedName>
</protein>
<gene>
    <name evidence="1" type="ORF">GRX66_17260</name>
</gene>
<keyword evidence="2" id="KW-1185">Reference proteome</keyword>
<dbReference type="AlphaFoldDB" id="A0A6B0SRR1"/>
<dbReference type="InterPro" id="IPR029052">
    <property type="entry name" value="Metallo-depent_PP-like"/>
</dbReference>
<evidence type="ECO:0000313" key="2">
    <source>
        <dbReference type="Proteomes" id="UP000471521"/>
    </source>
</evidence>
<dbReference type="RefSeq" id="WP_159527622.1">
    <property type="nucleotide sequence ID" value="NZ_WUUU01000229.1"/>
</dbReference>
<dbReference type="SUPFAM" id="SSF56300">
    <property type="entry name" value="Metallo-dependent phosphatases"/>
    <property type="match status" value="1"/>
</dbReference>
<organism evidence="1 2">
    <name type="scientific">Halobacterium bonnevillei</name>
    <dbReference type="NCBI Taxonomy" id="2692200"/>
    <lineage>
        <taxon>Archaea</taxon>
        <taxon>Methanobacteriati</taxon>
        <taxon>Methanobacteriota</taxon>
        <taxon>Stenosarchaea group</taxon>
        <taxon>Halobacteria</taxon>
        <taxon>Halobacteriales</taxon>
        <taxon>Halobacteriaceae</taxon>
        <taxon>Halobacterium</taxon>
    </lineage>
</organism>
<dbReference type="Gene3D" id="3.60.21.10">
    <property type="match status" value="1"/>
</dbReference>
<evidence type="ECO:0000313" key="1">
    <source>
        <dbReference type="EMBL" id="MXR22253.1"/>
    </source>
</evidence>
<dbReference type="OrthoDB" id="7513at2157"/>
<proteinExistence type="predicted"/>
<dbReference type="EMBL" id="WUUU01000229">
    <property type="protein sequence ID" value="MXR22253.1"/>
    <property type="molecule type" value="Genomic_DNA"/>
</dbReference>
<sequence length="302" mass="34054">MSQRLLVMGDNHGDTESLRRVLDDTAGESFDAAVHVGDFTRAMRRDRAVGAEQLRDVEPHLAELDDRAAHGLLWVYGNQDYFGDLEYDLDVGTEIPDDDTVTVGGQRFTNSLDHVDDDVVLVTHMERWRLADSFDGRAHFCGNTHLGRRHGRRLNAAFLQATERGEAGKRFGGYFVVDLRADGFDVEMRSIGDLRRVECDDHRERGVQFLPADQPCMFCWQDEVLMRELAASSFYGVTHDADRETASAAELIEYALDLWDDPPMGFRSDFAAYLSGVGEDRYAPLARTDDGRLTVAEESYAY</sequence>